<dbReference type="EMBL" id="KB445557">
    <property type="protein sequence ID" value="EMC94961.1"/>
    <property type="molecule type" value="Genomic_DNA"/>
</dbReference>
<dbReference type="RefSeq" id="XP_007677656.1">
    <property type="nucleotide sequence ID" value="XM_007679466.1"/>
</dbReference>
<feature type="region of interest" description="Disordered" evidence="1">
    <location>
        <begin position="170"/>
        <end position="243"/>
    </location>
</feature>
<dbReference type="Proteomes" id="UP000011761">
    <property type="component" value="Unassembled WGS sequence"/>
</dbReference>
<organism evidence="2 3">
    <name type="scientific">Baudoinia panamericana (strain UAMH 10762)</name>
    <name type="common">Angels' share fungus</name>
    <name type="synonym">Baudoinia compniacensis (strain UAMH 10762)</name>
    <dbReference type="NCBI Taxonomy" id="717646"/>
    <lineage>
        <taxon>Eukaryota</taxon>
        <taxon>Fungi</taxon>
        <taxon>Dikarya</taxon>
        <taxon>Ascomycota</taxon>
        <taxon>Pezizomycotina</taxon>
        <taxon>Dothideomycetes</taxon>
        <taxon>Dothideomycetidae</taxon>
        <taxon>Mycosphaerellales</taxon>
        <taxon>Teratosphaeriaceae</taxon>
        <taxon>Baudoinia</taxon>
    </lineage>
</organism>
<protein>
    <submittedName>
        <fullName evidence="2">Uncharacterized protein</fullName>
    </submittedName>
</protein>
<name>M2MEG1_BAUPA</name>
<proteinExistence type="predicted"/>
<evidence type="ECO:0000313" key="3">
    <source>
        <dbReference type="Proteomes" id="UP000011761"/>
    </source>
</evidence>
<feature type="region of interest" description="Disordered" evidence="1">
    <location>
        <begin position="1"/>
        <end position="42"/>
    </location>
</feature>
<dbReference type="KEGG" id="bcom:BAUCODRAFT_149002"/>
<dbReference type="HOGENOM" id="CLU_1142418_0_0_1"/>
<evidence type="ECO:0000256" key="1">
    <source>
        <dbReference type="SAM" id="MobiDB-lite"/>
    </source>
</evidence>
<dbReference type="AlphaFoldDB" id="M2MEG1"/>
<feature type="compositionally biased region" description="Polar residues" evidence="1">
    <location>
        <begin position="60"/>
        <end position="69"/>
    </location>
</feature>
<gene>
    <name evidence="2" type="ORF">BAUCODRAFT_149002</name>
</gene>
<dbReference type="GeneID" id="19108917"/>
<accession>M2MEG1</accession>
<sequence length="243" mass="26031">MSRRTIDINMESSEFPDRPPPSPRLPNMPCSMGGDPSSEAAEMDIEEGEVIEVTPRFSDLPQSPTTTPRQPVGLPSQFDGPLSTTTFGRPSLPASEYEGSSWHIRSECATSSPARTAESEAVNAPARRLSQSTLDVLASTARSVVRPSTEVPHESGDACLIALPSISSSRSRSLEDSPGASPVASSAPLVFRSRSSSLSSDCLGRHPRHGITTYADVPKETGLLVPDETQLRPGRAERERTPH</sequence>
<feature type="region of interest" description="Disordered" evidence="1">
    <location>
        <begin position="54"/>
        <end position="103"/>
    </location>
</feature>
<feature type="compositionally biased region" description="Basic and acidic residues" evidence="1">
    <location>
        <begin position="234"/>
        <end position="243"/>
    </location>
</feature>
<evidence type="ECO:0000313" key="2">
    <source>
        <dbReference type="EMBL" id="EMC94961.1"/>
    </source>
</evidence>
<feature type="compositionally biased region" description="Low complexity" evidence="1">
    <location>
        <begin position="170"/>
        <end position="200"/>
    </location>
</feature>
<reference evidence="2 3" key="1">
    <citation type="journal article" date="2012" name="PLoS Pathog.">
        <title>Diverse lifestyles and strategies of plant pathogenesis encoded in the genomes of eighteen Dothideomycetes fungi.</title>
        <authorList>
            <person name="Ohm R.A."/>
            <person name="Feau N."/>
            <person name="Henrissat B."/>
            <person name="Schoch C.L."/>
            <person name="Horwitz B.A."/>
            <person name="Barry K.W."/>
            <person name="Condon B.J."/>
            <person name="Copeland A.C."/>
            <person name="Dhillon B."/>
            <person name="Glaser F."/>
            <person name="Hesse C.N."/>
            <person name="Kosti I."/>
            <person name="LaButti K."/>
            <person name="Lindquist E.A."/>
            <person name="Lucas S."/>
            <person name="Salamov A.A."/>
            <person name="Bradshaw R.E."/>
            <person name="Ciuffetti L."/>
            <person name="Hamelin R.C."/>
            <person name="Kema G.H.J."/>
            <person name="Lawrence C."/>
            <person name="Scott J.A."/>
            <person name="Spatafora J.W."/>
            <person name="Turgeon B.G."/>
            <person name="de Wit P.J.G.M."/>
            <person name="Zhong S."/>
            <person name="Goodwin S.B."/>
            <person name="Grigoriev I.V."/>
        </authorList>
    </citation>
    <scope>NUCLEOTIDE SEQUENCE [LARGE SCALE GENOMIC DNA]</scope>
    <source>
        <strain evidence="2 3">UAMH 10762</strain>
    </source>
</reference>
<keyword evidence="3" id="KW-1185">Reference proteome</keyword>